<dbReference type="CDD" id="cd02440">
    <property type="entry name" value="AdoMet_MTases"/>
    <property type="match status" value="1"/>
</dbReference>
<dbReference type="Proteomes" id="UP000612585">
    <property type="component" value="Unassembled WGS sequence"/>
</dbReference>
<dbReference type="AlphaFoldDB" id="A0A8J4DZV7"/>
<keyword evidence="8" id="KW-1185">Reference proteome</keyword>
<evidence type="ECO:0000256" key="3">
    <source>
        <dbReference type="ARBA" id="ARBA00022679"/>
    </source>
</evidence>
<evidence type="ECO:0000256" key="5">
    <source>
        <dbReference type="ARBA" id="ARBA00023098"/>
    </source>
</evidence>
<dbReference type="PANTHER" id="PTHR43667:SF2">
    <property type="entry name" value="FATTY ACID C-METHYL TRANSFERASE"/>
    <property type="match status" value="1"/>
</dbReference>
<dbReference type="Gene3D" id="3.40.50.150">
    <property type="entry name" value="Vaccinia Virus protein VP39"/>
    <property type="match status" value="1"/>
</dbReference>
<evidence type="ECO:0000256" key="1">
    <source>
        <dbReference type="ARBA" id="ARBA00010815"/>
    </source>
</evidence>
<gene>
    <name evidence="7" type="primary">ufaA1</name>
    <name evidence="7" type="ORF">Vau01_046460</name>
</gene>
<keyword evidence="3" id="KW-0808">Transferase</keyword>
<dbReference type="EMBL" id="BOPG01000029">
    <property type="protein sequence ID" value="GIJ57130.1"/>
    <property type="molecule type" value="Genomic_DNA"/>
</dbReference>
<keyword evidence="4" id="KW-0949">S-adenosyl-L-methionine</keyword>
<evidence type="ECO:0000256" key="4">
    <source>
        <dbReference type="ARBA" id="ARBA00022691"/>
    </source>
</evidence>
<comment type="similarity">
    <text evidence="1">Belongs to the CFA/CMAS family.</text>
</comment>
<keyword evidence="2 7" id="KW-0489">Methyltransferase</keyword>
<evidence type="ECO:0000313" key="8">
    <source>
        <dbReference type="Proteomes" id="UP000612585"/>
    </source>
</evidence>
<evidence type="ECO:0000313" key="7">
    <source>
        <dbReference type="EMBL" id="GIJ57130.1"/>
    </source>
</evidence>
<comment type="caution">
    <text evidence="7">The sequence shown here is derived from an EMBL/GenBank/DDBJ whole genome shotgun (WGS) entry which is preliminary data.</text>
</comment>
<dbReference type="InterPro" id="IPR050723">
    <property type="entry name" value="CFA/CMAS"/>
</dbReference>
<dbReference type="Pfam" id="PF02353">
    <property type="entry name" value="CMAS"/>
    <property type="match status" value="1"/>
</dbReference>
<dbReference type="PIRSF" id="PIRSF003085">
    <property type="entry name" value="CMAS"/>
    <property type="match status" value="1"/>
</dbReference>
<evidence type="ECO:0000256" key="2">
    <source>
        <dbReference type="ARBA" id="ARBA00022603"/>
    </source>
</evidence>
<dbReference type="SUPFAM" id="SSF53335">
    <property type="entry name" value="S-adenosyl-L-methionine-dependent methyltransferases"/>
    <property type="match status" value="1"/>
</dbReference>
<dbReference type="GO" id="GO:0008610">
    <property type="term" value="P:lipid biosynthetic process"/>
    <property type="evidence" value="ECO:0007669"/>
    <property type="project" value="InterPro"/>
</dbReference>
<dbReference type="PANTHER" id="PTHR43667">
    <property type="entry name" value="CYCLOPROPANE-FATTY-ACYL-PHOSPHOLIPID SYNTHASE"/>
    <property type="match status" value="1"/>
</dbReference>
<dbReference type="RefSeq" id="WP_203996247.1">
    <property type="nucleotide sequence ID" value="NZ_BOPG01000029.1"/>
</dbReference>
<name>A0A8J4DZV7_9ACTN</name>
<organism evidence="7 8">
    <name type="scientific">Virgisporangium aurantiacum</name>
    <dbReference type="NCBI Taxonomy" id="175570"/>
    <lineage>
        <taxon>Bacteria</taxon>
        <taxon>Bacillati</taxon>
        <taxon>Actinomycetota</taxon>
        <taxon>Actinomycetes</taxon>
        <taxon>Micromonosporales</taxon>
        <taxon>Micromonosporaceae</taxon>
        <taxon>Virgisporangium</taxon>
    </lineage>
</organism>
<protein>
    <submittedName>
        <fullName evidence="7">Tuberculostearic acid methyltransferase UfaA1</fullName>
    </submittedName>
</protein>
<sequence length="425" mass="47254">MTTNENRAAAPPVDPCRWPDLADVPCAPVRGALTAAVVRPMARRLGVRVELPDGRVVGYPDPQAPVMRLHRPDAVNRRFGARGPVGLGESYQAGEWDADNLPRLLCTVALRLEPMLGGPLGRLRRLPGRRLAVTTVPAGARRDVQHHYDLSNDLFALFLDETMTYSGALFDTDADGRPVASQALLAPAQRRKMDEILDRSGVGPETRMLETGTGWGELAITAARRGAFVDTVTLSRAQYELARRRVADAGVADRVSVRYGDYRDVEPAPAGGYDAIVSVEMVEAVGERNWPEYFGFLDRLLAPGGRVGLQTITMSHRMFLATRGVRTWILEYIFPGGLIPSVRAIEEVCRAHTTLRIRYLNAFGPHYTETLRLWRERFDRHRADVVALGFDETFLRTWHLYLSYCEAGFAAGYLDVNQLVLERAS</sequence>
<dbReference type="GO" id="GO:0032259">
    <property type="term" value="P:methylation"/>
    <property type="evidence" value="ECO:0007669"/>
    <property type="project" value="UniProtKB-KW"/>
</dbReference>
<proteinExistence type="inferred from homology"/>
<dbReference type="InterPro" id="IPR003333">
    <property type="entry name" value="CMAS"/>
</dbReference>
<evidence type="ECO:0000256" key="6">
    <source>
        <dbReference type="PIRSR" id="PIRSR003085-1"/>
    </source>
</evidence>
<feature type="active site" evidence="6">
    <location>
        <position position="405"/>
    </location>
</feature>
<dbReference type="InterPro" id="IPR029063">
    <property type="entry name" value="SAM-dependent_MTases_sf"/>
</dbReference>
<dbReference type="GO" id="GO:0008168">
    <property type="term" value="F:methyltransferase activity"/>
    <property type="evidence" value="ECO:0007669"/>
    <property type="project" value="UniProtKB-KW"/>
</dbReference>
<accession>A0A8J4DZV7</accession>
<reference evidence="7" key="1">
    <citation type="submission" date="2021-01" db="EMBL/GenBank/DDBJ databases">
        <title>Whole genome shotgun sequence of Virgisporangium aurantiacum NBRC 16421.</title>
        <authorList>
            <person name="Komaki H."/>
            <person name="Tamura T."/>
        </authorList>
    </citation>
    <scope>NUCLEOTIDE SEQUENCE</scope>
    <source>
        <strain evidence="7">NBRC 16421</strain>
    </source>
</reference>
<keyword evidence="5" id="KW-0443">Lipid metabolism</keyword>